<dbReference type="InterPro" id="IPR001584">
    <property type="entry name" value="Integrase_cat-core"/>
</dbReference>
<dbReference type="SUPFAM" id="SSF56672">
    <property type="entry name" value="DNA/RNA polymerases"/>
    <property type="match status" value="1"/>
</dbReference>
<dbReference type="Gene3D" id="3.30.70.270">
    <property type="match status" value="2"/>
</dbReference>
<reference evidence="5" key="2">
    <citation type="submission" date="2025-05" db="UniProtKB">
        <authorList>
            <consortium name="EnsemblMetazoa"/>
        </authorList>
    </citation>
    <scope>IDENTIFICATION</scope>
</reference>
<dbReference type="PROSITE" id="PS50994">
    <property type="entry name" value="INTEGRASE"/>
    <property type="match status" value="1"/>
</dbReference>
<dbReference type="SUPFAM" id="SSF53098">
    <property type="entry name" value="Ribonuclease H-like"/>
    <property type="match status" value="1"/>
</dbReference>
<dbReference type="Gene3D" id="1.10.340.70">
    <property type="match status" value="1"/>
</dbReference>
<dbReference type="InterPro" id="IPR036397">
    <property type="entry name" value="RNaseH_sf"/>
</dbReference>
<dbReference type="GeneID" id="123037916"/>
<keyword evidence="6" id="KW-1185">Reference proteome</keyword>
<sequence>MAELLTSRADKWFQARRLQGADWITFRREFLEFFLPPRYLQRLDDQIRSREQLKGETFKDFMLDLRVLMRHAGYNETQELDRTIVELGQLATEFETVRRSALDNVIGPDLDPYAFAYLDDIIDIGASLGEHMDSLRKVFERLRRANLRINQEKCSFFKRKLAYLGHVISDQGIHTDPDKVAAVRNLSPSTSLRELRRCLGMASWYRRFVPNFASVVQPMTNLLRKNQRWKWEPEQQSAFDLLKNLLTDAPVLACPDFSVKMTLQTDASNYGLGGVLTQEIDGQERVIAYVSRKLDAAELNYSPTEKECLAIVWRIRKFDVITDHLALKWLDQIENPTGRIVRWALELQQYQYDRLTQGEQQCKWLQRKMNDGRGDPQKFPDFINKNLGHRPDDQDYVPWKLKTIIRISQKYFWPGMFRDVRRYVRQCMKYKSEQRQQAGKMLTRQISELFGILCADFVGPLPRSKEENTILLVFFDTFTNHFGAPRKLVCDNGSQFISKAFKDFLKETGVEPQFTAPYCPRENPTERANRTVKTMIAQYVANGQITWDSNTDDEDSETTIEDPGDQHGQSQRGQPTDTSNGGDDEEGRGELGPFVEDASDNGSEDAYSMSSREYDDDPQEGAAHYVYMGKDR</sequence>
<organism evidence="5 6">
    <name type="scientific">Drosophila rhopaloa</name>
    <name type="common">Fruit fly</name>
    <dbReference type="NCBI Taxonomy" id="1041015"/>
    <lineage>
        <taxon>Eukaryota</taxon>
        <taxon>Metazoa</taxon>
        <taxon>Ecdysozoa</taxon>
        <taxon>Arthropoda</taxon>
        <taxon>Hexapoda</taxon>
        <taxon>Insecta</taxon>
        <taxon>Pterygota</taxon>
        <taxon>Neoptera</taxon>
        <taxon>Endopterygota</taxon>
        <taxon>Diptera</taxon>
        <taxon>Brachycera</taxon>
        <taxon>Muscomorpha</taxon>
        <taxon>Ephydroidea</taxon>
        <taxon>Drosophilidae</taxon>
        <taxon>Drosophila</taxon>
        <taxon>Sophophora</taxon>
    </lineage>
</organism>
<dbReference type="CDD" id="cd09274">
    <property type="entry name" value="RNase_HI_RT_Ty3"/>
    <property type="match status" value="1"/>
</dbReference>
<dbReference type="Pfam" id="PF17919">
    <property type="entry name" value="RT_RNaseH_2"/>
    <property type="match status" value="1"/>
</dbReference>
<dbReference type="InterPro" id="IPR000477">
    <property type="entry name" value="RT_dom"/>
</dbReference>
<feature type="region of interest" description="Disordered" evidence="3">
    <location>
        <begin position="544"/>
        <end position="632"/>
    </location>
</feature>
<dbReference type="InterPro" id="IPR041577">
    <property type="entry name" value="RT_RNaseH_2"/>
</dbReference>
<proteinExistence type="predicted"/>
<dbReference type="InterPro" id="IPR041588">
    <property type="entry name" value="Integrase_H2C2"/>
</dbReference>
<dbReference type="EnsemblMetazoa" id="XM_044460770.1">
    <property type="protein sequence ID" value="XP_044316705.1"/>
    <property type="gene ID" value="LOC123037916"/>
</dbReference>
<feature type="domain" description="Integrase catalytic" evidence="4">
    <location>
        <begin position="463"/>
        <end position="536"/>
    </location>
</feature>
<dbReference type="Proteomes" id="UP001652680">
    <property type="component" value="Unassembled WGS sequence"/>
</dbReference>
<dbReference type="InterPro" id="IPR050951">
    <property type="entry name" value="Retrovirus_Pol_polyprotein"/>
</dbReference>
<keyword evidence="2" id="KW-0511">Multifunctional enzyme</keyword>
<dbReference type="Pfam" id="PF00665">
    <property type="entry name" value="rve"/>
    <property type="match status" value="1"/>
</dbReference>
<dbReference type="Pfam" id="PF00078">
    <property type="entry name" value="RVT_1"/>
    <property type="match status" value="1"/>
</dbReference>
<evidence type="ECO:0000256" key="1">
    <source>
        <dbReference type="ARBA" id="ARBA00012493"/>
    </source>
</evidence>
<dbReference type="RefSeq" id="XP_044316705.1">
    <property type="nucleotide sequence ID" value="XM_044460770.1"/>
</dbReference>
<dbReference type="InterPro" id="IPR043502">
    <property type="entry name" value="DNA/RNA_pol_sf"/>
</dbReference>
<evidence type="ECO:0000259" key="4">
    <source>
        <dbReference type="PROSITE" id="PS50994"/>
    </source>
</evidence>
<protein>
    <recommendedName>
        <fullName evidence="1">RNA-directed DNA polymerase</fullName>
        <ecNumber evidence="1">2.7.7.49</ecNumber>
    </recommendedName>
</protein>
<dbReference type="Pfam" id="PF17921">
    <property type="entry name" value="Integrase_H2C2"/>
    <property type="match status" value="1"/>
</dbReference>
<dbReference type="InterPro" id="IPR012337">
    <property type="entry name" value="RNaseH-like_sf"/>
</dbReference>
<accession>A0ABM5JD06</accession>
<dbReference type="PANTHER" id="PTHR37984:SF5">
    <property type="entry name" value="PROTEIN NYNRIN-LIKE"/>
    <property type="match status" value="1"/>
</dbReference>
<dbReference type="EC" id="2.7.7.49" evidence="1"/>
<evidence type="ECO:0000256" key="2">
    <source>
        <dbReference type="ARBA" id="ARBA00023268"/>
    </source>
</evidence>
<feature type="compositionally biased region" description="Acidic residues" evidence="3">
    <location>
        <begin position="550"/>
        <end position="563"/>
    </location>
</feature>
<dbReference type="PANTHER" id="PTHR37984">
    <property type="entry name" value="PROTEIN CBG26694"/>
    <property type="match status" value="1"/>
</dbReference>
<name>A0ABM5JD06_DRORH</name>
<evidence type="ECO:0000313" key="6">
    <source>
        <dbReference type="Proteomes" id="UP001652680"/>
    </source>
</evidence>
<evidence type="ECO:0000256" key="3">
    <source>
        <dbReference type="SAM" id="MobiDB-lite"/>
    </source>
</evidence>
<reference evidence="6" key="1">
    <citation type="journal article" date="2021" name="Elife">
        <title>Highly contiguous assemblies of 101 drosophilid genomes.</title>
        <authorList>
            <person name="Kim B.Y."/>
            <person name="Wang J.R."/>
            <person name="Miller D.E."/>
            <person name="Barmina O."/>
            <person name="Delaney E."/>
            <person name="Thompson A."/>
            <person name="Comeault A.A."/>
            <person name="Peede D."/>
            <person name="D'Agostino E.R."/>
            <person name="Pelaez J."/>
            <person name="Aguilar J.M."/>
            <person name="Haji D."/>
            <person name="Matsunaga T."/>
            <person name="Armstrong E.E."/>
            <person name="Zych M."/>
            <person name="Ogawa Y."/>
            <person name="Stamenkovic-Radak M."/>
            <person name="Jelic M."/>
            <person name="Veselinovic M.S."/>
            <person name="Tanaskovic M."/>
            <person name="Eric P."/>
            <person name="Gao J.J."/>
            <person name="Katoh T.K."/>
            <person name="Toda M.J."/>
            <person name="Watabe H."/>
            <person name="Watada M."/>
            <person name="Davis J.S."/>
            <person name="Moyle L.C."/>
            <person name="Manoli G."/>
            <person name="Bertolini E."/>
            <person name="Kostal V."/>
            <person name="Hawley R.S."/>
            <person name="Takahashi A."/>
            <person name="Jones C.D."/>
            <person name="Price D.K."/>
            <person name="Whiteman N."/>
            <person name="Kopp A."/>
            <person name="Matute D.R."/>
            <person name="Petrov D.A."/>
        </authorList>
    </citation>
    <scope>NUCLEOTIDE SEQUENCE [LARGE SCALE GENOMIC DNA]</scope>
</reference>
<evidence type="ECO:0000313" key="5">
    <source>
        <dbReference type="EnsemblMetazoa" id="XP_044316705.1"/>
    </source>
</evidence>
<dbReference type="Gene3D" id="3.30.420.10">
    <property type="entry name" value="Ribonuclease H-like superfamily/Ribonuclease H"/>
    <property type="match status" value="1"/>
</dbReference>
<feature type="compositionally biased region" description="Polar residues" evidence="3">
    <location>
        <begin position="567"/>
        <end position="580"/>
    </location>
</feature>
<dbReference type="InterPro" id="IPR043128">
    <property type="entry name" value="Rev_trsase/Diguanyl_cyclase"/>
</dbReference>